<dbReference type="InterPro" id="IPR011444">
    <property type="entry name" value="DUF1549"/>
</dbReference>
<dbReference type="Pfam" id="PF07587">
    <property type="entry name" value="PSD1"/>
    <property type="match status" value="1"/>
</dbReference>
<evidence type="ECO:0000259" key="4">
    <source>
        <dbReference type="Pfam" id="PF07635"/>
    </source>
</evidence>
<dbReference type="InterPro" id="IPR022655">
    <property type="entry name" value="DUF1553"/>
</dbReference>
<dbReference type="Pfam" id="PF07635">
    <property type="entry name" value="PSCyt1"/>
    <property type="match status" value="1"/>
</dbReference>
<dbReference type="InterPro" id="IPR011429">
    <property type="entry name" value="Cyt_c_Planctomycete-type"/>
</dbReference>
<dbReference type="SUPFAM" id="SSF46626">
    <property type="entry name" value="Cytochrome c"/>
    <property type="match status" value="1"/>
</dbReference>
<keyword evidence="6" id="KW-1185">Reference proteome</keyword>
<dbReference type="Pfam" id="PF07583">
    <property type="entry name" value="PSCyt2"/>
    <property type="match status" value="1"/>
</dbReference>
<evidence type="ECO:0000256" key="1">
    <source>
        <dbReference type="SAM" id="SignalP"/>
    </source>
</evidence>
<dbReference type="OrthoDB" id="127107at2"/>
<sequence length="970" mass="108752" precursor="true">MPRRCVHRVISTACVLGALSACVPTVSADEPIEFNEHIRPIFVEHCAGCHGGPKQAGGVSFLYRRDVLSEGDSGQPVVTPGDPEASHLIERVTEPDNDFRMPPKEHGPRLTDHEIGLLREWVRQGAAWQEHWSFVKPERPDRPAVVHDEWPLHELDYHVLARLEREGLAPSPLAPREQWLRRVTFDLTGLPPTEAQRDAYLADDAAGAEERVVERLLESPRFGERWAAMWMDLGRYADTMGYEKDLGRTMWPWRDWLIRALNADLPYDQFVVKQLAGDLLPNPTLDDRLATALHRNTQTNTEGGTDDEEFRLAAVIDRVNTTWQVFQAQTFGCVQCHTHPYDPIEHHEYYEFVAIFNNTRDADFDDEQPLLRVPADPADKPELTALDDEASRLHRKLHVGVLDIAGDDSQWQPLAIASAAANNGSQLVVKRHDGRDEVWTRGTIASGTDFTLQAAPSGDLASPITALRIDALPKDAEQALRIPEDGFVVTRLSLQVIAADGSKLREVEVRSVFCDEPEPMFDPRESLRDSTDGWAAYTKLFRRRWAVFVLAEPLELPPNARLQITLDHDREGSGQTPLVLGRSRFSISTSQQWGRLQQDPKFVASLQRLDEIANQAKQIACARVPVMQQRDPRAARNTYTFVRGNWLERGEQVRPGTPDSLPPLPTDNGGNRLDMAHWIASPENPLTARTLVNRVWEQLFGLGVVETVEDLGASGAEPSNQPLLDLLATQLQGEMHWSFKSLLREIVLSATYRQDSRVSAELAERDPRNTLLARGPRTRLQAEMVRDQALLLSGRLCDKPFGPPVMPYQPDGVWRSVYSGAAWETSPGEDRFRRAVYTYWKRTSAYPSLMAFDMTSREVCTPRRLTTNTPLQALVTLNDPAYVELAQALGERMTQHGKAPAEQIAWAYRLAVGMPAADQSVRELLDLYHAAEESYRQDPAEAAHLGGDAAAFARTVLANAILNLDASMTK</sequence>
<accession>A0A5C5ZF66</accession>
<feature type="signal peptide" evidence="1">
    <location>
        <begin position="1"/>
        <end position="28"/>
    </location>
</feature>
<evidence type="ECO:0000313" key="6">
    <source>
        <dbReference type="Proteomes" id="UP000318478"/>
    </source>
</evidence>
<comment type="caution">
    <text evidence="5">The sequence shown here is derived from an EMBL/GenBank/DDBJ whole genome shotgun (WGS) entry which is preliminary data.</text>
</comment>
<gene>
    <name evidence="5" type="ORF">Pla123a_05370</name>
</gene>
<protein>
    <submittedName>
        <fullName evidence="5">Planctomycete cytochrome C</fullName>
    </submittedName>
</protein>
<dbReference type="EMBL" id="SJPO01000001">
    <property type="protein sequence ID" value="TWT85730.1"/>
    <property type="molecule type" value="Genomic_DNA"/>
</dbReference>
<dbReference type="AlphaFoldDB" id="A0A5C5ZF66"/>
<dbReference type="GO" id="GO:0009055">
    <property type="term" value="F:electron transfer activity"/>
    <property type="evidence" value="ECO:0007669"/>
    <property type="project" value="InterPro"/>
</dbReference>
<dbReference type="PANTHER" id="PTHR35889:SF3">
    <property type="entry name" value="F-BOX DOMAIN-CONTAINING PROTEIN"/>
    <property type="match status" value="1"/>
</dbReference>
<feature type="domain" description="Cytochrome C Planctomycete-type" evidence="4">
    <location>
        <begin position="46"/>
        <end position="105"/>
    </location>
</feature>
<evidence type="ECO:0000259" key="2">
    <source>
        <dbReference type="Pfam" id="PF07583"/>
    </source>
</evidence>
<evidence type="ECO:0000313" key="5">
    <source>
        <dbReference type="EMBL" id="TWT85730.1"/>
    </source>
</evidence>
<proteinExistence type="predicted"/>
<dbReference type="RefSeq" id="WP_146583970.1">
    <property type="nucleotide sequence ID" value="NZ_SJPO01000001.1"/>
</dbReference>
<dbReference type="GO" id="GO:0020037">
    <property type="term" value="F:heme binding"/>
    <property type="evidence" value="ECO:0007669"/>
    <property type="project" value="InterPro"/>
</dbReference>
<keyword evidence="1" id="KW-0732">Signal</keyword>
<dbReference type="PANTHER" id="PTHR35889">
    <property type="entry name" value="CYCLOINULO-OLIGOSACCHARIDE FRUCTANOTRANSFERASE-RELATED"/>
    <property type="match status" value="1"/>
</dbReference>
<dbReference type="Proteomes" id="UP000318478">
    <property type="component" value="Unassembled WGS sequence"/>
</dbReference>
<organism evidence="5 6">
    <name type="scientific">Posidoniimonas polymericola</name>
    <dbReference type="NCBI Taxonomy" id="2528002"/>
    <lineage>
        <taxon>Bacteria</taxon>
        <taxon>Pseudomonadati</taxon>
        <taxon>Planctomycetota</taxon>
        <taxon>Planctomycetia</taxon>
        <taxon>Pirellulales</taxon>
        <taxon>Lacipirellulaceae</taxon>
        <taxon>Posidoniimonas</taxon>
    </lineage>
</organism>
<reference evidence="5 6" key="1">
    <citation type="submission" date="2019-02" db="EMBL/GenBank/DDBJ databases">
        <title>Deep-cultivation of Planctomycetes and their phenomic and genomic characterization uncovers novel biology.</title>
        <authorList>
            <person name="Wiegand S."/>
            <person name="Jogler M."/>
            <person name="Boedeker C."/>
            <person name="Pinto D."/>
            <person name="Vollmers J."/>
            <person name="Rivas-Marin E."/>
            <person name="Kohn T."/>
            <person name="Peeters S.H."/>
            <person name="Heuer A."/>
            <person name="Rast P."/>
            <person name="Oberbeckmann S."/>
            <person name="Bunk B."/>
            <person name="Jeske O."/>
            <person name="Meyerdierks A."/>
            <person name="Storesund J.E."/>
            <person name="Kallscheuer N."/>
            <person name="Luecker S."/>
            <person name="Lage O.M."/>
            <person name="Pohl T."/>
            <person name="Merkel B.J."/>
            <person name="Hornburger P."/>
            <person name="Mueller R.-W."/>
            <person name="Bruemmer F."/>
            <person name="Labrenz M."/>
            <person name="Spormann A.M."/>
            <person name="Op Den Camp H."/>
            <person name="Overmann J."/>
            <person name="Amann R."/>
            <person name="Jetten M.S.M."/>
            <person name="Mascher T."/>
            <person name="Medema M.H."/>
            <person name="Devos D.P."/>
            <person name="Kaster A.-K."/>
            <person name="Ovreas L."/>
            <person name="Rohde M."/>
            <person name="Galperin M.Y."/>
            <person name="Jogler C."/>
        </authorList>
    </citation>
    <scope>NUCLEOTIDE SEQUENCE [LARGE SCALE GENOMIC DNA]</scope>
    <source>
        <strain evidence="5 6">Pla123a</strain>
    </source>
</reference>
<feature type="domain" description="DUF1549" evidence="2">
    <location>
        <begin position="155"/>
        <end position="360"/>
    </location>
</feature>
<dbReference type="PROSITE" id="PS51257">
    <property type="entry name" value="PROKAR_LIPOPROTEIN"/>
    <property type="match status" value="1"/>
</dbReference>
<feature type="domain" description="DUF1553" evidence="3">
    <location>
        <begin position="671"/>
        <end position="927"/>
    </location>
</feature>
<evidence type="ECO:0000259" key="3">
    <source>
        <dbReference type="Pfam" id="PF07587"/>
    </source>
</evidence>
<feature type="chain" id="PRO_5022723481" evidence="1">
    <location>
        <begin position="29"/>
        <end position="970"/>
    </location>
</feature>
<dbReference type="InterPro" id="IPR036909">
    <property type="entry name" value="Cyt_c-like_dom_sf"/>
</dbReference>
<name>A0A5C5ZF66_9BACT</name>